<keyword evidence="1" id="KW-0472">Membrane</keyword>
<organism evidence="2 3">
    <name type="scientific">Raineyella fluvialis</name>
    <dbReference type="NCBI Taxonomy" id="2662261"/>
    <lineage>
        <taxon>Bacteria</taxon>
        <taxon>Bacillati</taxon>
        <taxon>Actinomycetota</taxon>
        <taxon>Actinomycetes</taxon>
        <taxon>Propionibacteriales</taxon>
        <taxon>Propionibacteriaceae</taxon>
        <taxon>Raineyella</taxon>
    </lineage>
</organism>
<protein>
    <submittedName>
        <fullName evidence="2">Uncharacterized protein</fullName>
    </submittedName>
</protein>
<gene>
    <name evidence="2" type="ORF">Rai3103_09475</name>
</gene>
<keyword evidence="3" id="KW-1185">Reference proteome</keyword>
<feature type="transmembrane region" description="Helical" evidence="1">
    <location>
        <begin position="93"/>
        <end position="112"/>
    </location>
</feature>
<dbReference type="KEGG" id="rain:Rai3103_09475"/>
<dbReference type="EMBL" id="CP045725">
    <property type="protein sequence ID" value="QGF23868.1"/>
    <property type="molecule type" value="Genomic_DNA"/>
</dbReference>
<keyword evidence="1" id="KW-0812">Transmembrane</keyword>
<reference evidence="2 3" key="1">
    <citation type="submission" date="2019-10" db="EMBL/GenBank/DDBJ databases">
        <title>Genomic analysis of Raineyella sp. CBA3103.</title>
        <authorList>
            <person name="Roh S.W."/>
        </authorList>
    </citation>
    <scope>NUCLEOTIDE SEQUENCE [LARGE SCALE GENOMIC DNA]</scope>
    <source>
        <strain evidence="2 3">CBA3103</strain>
    </source>
</reference>
<feature type="transmembrane region" description="Helical" evidence="1">
    <location>
        <begin position="60"/>
        <end position="81"/>
    </location>
</feature>
<dbReference type="RefSeq" id="WP_153572398.1">
    <property type="nucleotide sequence ID" value="NZ_CP045725.1"/>
</dbReference>
<sequence length="220" mass="24023">MTGLLGVVVAYQVLAQMRFRPDEMQVSYWLVTYDYGFVRRGLGGEIIQLLSGRADRVPTWLTYLAPWSAALLPAIALYLVIAALVRHGTRSSVALAMLLACSPWTFDALIAYGRPDQFGLVWLITVGAVLLPTRGRPPALVAVLTVLGLAGGVLTLVHEASMGIWGIVVLVLIAVADTAPRTKVWESLTLFIPVGGRYWRSSSSDVRIQHWCTNSRPLPP</sequence>
<name>A0A5Q2FAY3_9ACTN</name>
<dbReference type="AlphaFoldDB" id="A0A5Q2FAY3"/>
<evidence type="ECO:0000256" key="1">
    <source>
        <dbReference type="SAM" id="Phobius"/>
    </source>
</evidence>
<evidence type="ECO:0000313" key="2">
    <source>
        <dbReference type="EMBL" id="QGF23868.1"/>
    </source>
</evidence>
<dbReference type="Proteomes" id="UP000386847">
    <property type="component" value="Chromosome"/>
</dbReference>
<accession>A0A5Q2FAY3</accession>
<keyword evidence="1" id="KW-1133">Transmembrane helix</keyword>
<feature type="transmembrane region" description="Helical" evidence="1">
    <location>
        <begin position="163"/>
        <end position="180"/>
    </location>
</feature>
<evidence type="ECO:0000313" key="3">
    <source>
        <dbReference type="Proteomes" id="UP000386847"/>
    </source>
</evidence>
<proteinExistence type="predicted"/>